<dbReference type="InterPro" id="IPR018060">
    <property type="entry name" value="HTH_AraC"/>
</dbReference>
<evidence type="ECO:0000256" key="3">
    <source>
        <dbReference type="ARBA" id="ARBA00023163"/>
    </source>
</evidence>
<sequence length="269" mass="30511">MKLIIEDILQYVQENVFISDLKIEDVASCFGYDKYYFSREFKKITGYSLNEYTSSIKTEKAIEMIQSKKNVTTIQSSVGYSSSGSFSNTFKKYTGSSPKQYMGEMNTLYSQVKNFETSASKSLDYYESSHNSFCHVKIDVPGHFQSGIIFIGLFNTPIPNHKPIVGLATKSMNLNKLKNIPDGDYYLLACAIDASNNILSYFHLKNCLRGKINEKLSFPTCNGSHYTINLRPRISEDPPILINVAKLLVSVLKKRPQCRIIFLTSFVIK</sequence>
<dbReference type="GO" id="GO:0043565">
    <property type="term" value="F:sequence-specific DNA binding"/>
    <property type="evidence" value="ECO:0007669"/>
    <property type="project" value="InterPro"/>
</dbReference>
<gene>
    <name evidence="5" type="ORF">MCOL2_11100</name>
</gene>
<dbReference type="EMBL" id="AODM01000038">
    <property type="protein sequence ID" value="EUJ53538.1"/>
    <property type="molecule type" value="Genomic_DNA"/>
</dbReference>
<dbReference type="Proteomes" id="UP000019241">
    <property type="component" value="Unassembled WGS sequence"/>
</dbReference>
<dbReference type="SUPFAM" id="SSF46689">
    <property type="entry name" value="Homeodomain-like"/>
    <property type="match status" value="2"/>
</dbReference>
<dbReference type="PATRIC" id="fig|1265822.4.peg.2249"/>
<keyword evidence="3" id="KW-0804">Transcription</keyword>
<proteinExistence type="predicted"/>
<organism evidence="5 6">
    <name type="scientific">Listeria fleischmannii FSL S10-1203</name>
    <dbReference type="NCBI Taxonomy" id="1265822"/>
    <lineage>
        <taxon>Bacteria</taxon>
        <taxon>Bacillati</taxon>
        <taxon>Bacillota</taxon>
        <taxon>Bacilli</taxon>
        <taxon>Bacillales</taxon>
        <taxon>Listeriaceae</taxon>
        <taxon>Listeria</taxon>
    </lineage>
</organism>
<dbReference type="SMART" id="SM00342">
    <property type="entry name" value="HTH_ARAC"/>
    <property type="match status" value="1"/>
</dbReference>
<reference evidence="5 6" key="1">
    <citation type="submission" date="2012-12" db="EMBL/GenBank/DDBJ databases">
        <title>Novel taxa of Listeriaceae from agricultural environments in the United States.</title>
        <authorList>
            <person name="den Bakker H.C."/>
            <person name="Allred A."/>
            <person name="Warchocki S."/>
            <person name="Wright E.M."/>
            <person name="Burrell A."/>
            <person name="Nightingale K.K."/>
            <person name="Kephart D."/>
            <person name="Wiedmann M."/>
        </authorList>
    </citation>
    <scope>NUCLEOTIDE SEQUENCE [LARGE SCALE GENOMIC DNA]</scope>
    <source>
        <strain evidence="5 6">FSL S10-1203</strain>
    </source>
</reference>
<dbReference type="InterPro" id="IPR020449">
    <property type="entry name" value="Tscrpt_reg_AraC-type_HTH"/>
</dbReference>
<evidence type="ECO:0000256" key="2">
    <source>
        <dbReference type="ARBA" id="ARBA00023125"/>
    </source>
</evidence>
<dbReference type="GO" id="GO:0003700">
    <property type="term" value="F:DNA-binding transcription factor activity"/>
    <property type="evidence" value="ECO:0007669"/>
    <property type="project" value="InterPro"/>
</dbReference>
<keyword evidence="2" id="KW-0238">DNA-binding</keyword>
<feature type="domain" description="HTH araC/xylS-type" evidence="4">
    <location>
        <begin position="6"/>
        <end position="104"/>
    </location>
</feature>
<dbReference type="AlphaFoldDB" id="W7DLH3"/>
<dbReference type="Gene3D" id="1.10.10.60">
    <property type="entry name" value="Homeodomain-like"/>
    <property type="match status" value="2"/>
</dbReference>
<keyword evidence="1" id="KW-0805">Transcription regulation</keyword>
<name>W7DLH3_9LIST</name>
<accession>W7DLH3</accession>
<evidence type="ECO:0000313" key="6">
    <source>
        <dbReference type="Proteomes" id="UP000019241"/>
    </source>
</evidence>
<evidence type="ECO:0000313" key="5">
    <source>
        <dbReference type="EMBL" id="EUJ53538.1"/>
    </source>
</evidence>
<dbReference type="Pfam" id="PF12833">
    <property type="entry name" value="HTH_18"/>
    <property type="match status" value="1"/>
</dbReference>
<dbReference type="PROSITE" id="PS01124">
    <property type="entry name" value="HTH_ARAC_FAMILY_2"/>
    <property type="match status" value="1"/>
</dbReference>
<dbReference type="InterPro" id="IPR050959">
    <property type="entry name" value="MarA-like"/>
</dbReference>
<dbReference type="PRINTS" id="PR00032">
    <property type="entry name" value="HTHARAC"/>
</dbReference>
<evidence type="ECO:0000259" key="4">
    <source>
        <dbReference type="PROSITE" id="PS01124"/>
    </source>
</evidence>
<protein>
    <submittedName>
        <fullName evidence="5">Bacterial regulatory helix-turn-helix s, AraC family protein</fullName>
    </submittedName>
</protein>
<evidence type="ECO:0000256" key="1">
    <source>
        <dbReference type="ARBA" id="ARBA00023015"/>
    </source>
</evidence>
<dbReference type="PANTHER" id="PTHR47504">
    <property type="entry name" value="RIGHT ORIGIN-BINDING PROTEIN"/>
    <property type="match status" value="1"/>
</dbReference>
<dbReference type="InterPro" id="IPR009057">
    <property type="entry name" value="Homeodomain-like_sf"/>
</dbReference>
<dbReference type="PANTHER" id="PTHR47504:SF6">
    <property type="entry name" value="ARAC-FAMILY TRANSCRIPTIONAL REGULATOR"/>
    <property type="match status" value="1"/>
</dbReference>
<comment type="caution">
    <text evidence="5">The sequence shown here is derived from an EMBL/GenBank/DDBJ whole genome shotgun (WGS) entry which is preliminary data.</text>
</comment>